<comment type="subcellular location">
    <subcellularLocation>
        <location evidence="2">Cytoplasm</location>
    </subcellularLocation>
</comment>
<dbReference type="InterPro" id="IPR036822">
    <property type="entry name" value="CutC-like_dom_sf"/>
</dbReference>
<protein>
    <recommendedName>
        <fullName evidence="2">PF03932 family protein CutC</fullName>
    </recommendedName>
</protein>
<dbReference type="EMBL" id="FPAI01000001">
    <property type="protein sequence ID" value="SFS34179.1"/>
    <property type="molecule type" value="Genomic_DNA"/>
</dbReference>
<evidence type="ECO:0000313" key="4">
    <source>
        <dbReference type="EMBL" id="SFS34179.1"/>
    </source>
</evidence>
<dbReference type="Proteomes" id="UP000321773">
    <property type="component" value="Unassembled WGS sequence"/>
</dbReference>
<dbReference type="Proteomes" id="UP000199139">
    <property type="component" value="Unassembled WGS sequence"/>
</dbReference>
<dbReference type="Gene3D" id="3.20.20.380">
    <property type="entry name" value="Copper homeostasis (CutC) domain"/>
    <property type="match status" value="1"/>
</dbReference>
<evidence type="ECO:0000313" key="5">
    <source>
        <dbReference type="Proteomes" id="UP000199139"/>
    </source>
</evidence>
<evidence type="ECO:0000313" key="3">
    <source>
        <dbReference type="EMBL" id="GEM03176.1"/>
    </source>
</evidence>
<organism evidence="4 5">
    <name type="scientific">Halolactibacillus miurensis</name>
    <dbReference type="NCBI Taxonomy" id="306541"/>
    <lineage>
        <taxon>Bacteria</taxon>
        <taxon>Bacillati</taxon>
        <taxon>Bacillota</taxon>
        <taxon>Bacilli</taxon>
        <taxon>Bacillales</taxon>
        <taxon>Bacillaceae</taxon>
        <taxon>Halolactibacillus</taxon>
    </lineage>
</organism>
<dbReference type="EMBL" id="BJWJ01000001">
    <property type="protein sequence ID" value="GEM03176.1"/>
    <property type="molecule type" value="Genomic_DNA"/>
</dbReference>
<keyword evidence="2" id="KW-0963">Cytoplasm</keyword>
<accession>A0A1I6P1W5</accession>
<dbReference type="STRING" id="306541.SAMN05421668_101144"/>
<comment type="caution">
    <text evidence="2">Once thought to be involved in copper homeostasis, experiments in E.coli have shown this is not the case.</text>
</comment>
<dbReference type="SUPFAM" id="SSF110395">
    <property type="entry name" value="CutC-like"/>
    <property type="match status" value="1"/>
</dbReference>
<dbReference type="GO" id="GO:0005507">
    <property type="term" value="F:copper ion binding"/>
    <property type="evidence" value="ECO:0007669"/>
    <property type="project" value="TreeGrafter"/>
</dbReference>
<dbReference type="AlphaFoldDB" id="A0A1I6P1W5"/>
<evidence type="ECO:0000256" key="2">
    <source>
        <dbReference type="HAMAP-Rule" id="MF_00795"/>
    </source>
</evidence>
<reference evidence="3 6" key="2">
    <citation type="submission" date="2019-07" db="EMBL/GenBank/DDBJ databases">
        <title>Whole genome shotgun sequence of Halolactibacillus miurensis NBRC 100873.</title>
        <authorList>
            <person name="Hosoyama A."/>
            <person name="Uohara A."/>
            <person name="Ohji S."/>
            <person name="Ichikawa N."/>
        </authorList>
    </citation>
    <scope>NUCLEOTIDE SEQUENCE [LARGE SCALE GENOMIC DNA]</scope>
    <source>
        <strain evidence="3 6">NBRC 100873</strain>
    </source>
</reference>
<dbReference type="PANTHER" id="PTHR12598:SF0">
    <property type="entry name" value="COPPER HOMEOSTASIS PROTEIN CUTC HOMOLOG"/>
    <property type="match status" value="1"/>
</dbReference>
<dbReference type="InterPro" id="IPR005627">
    <property type="entry name" value="CutC-like"/>
</dbReference>
<gene>
    <name evidence="2" type="primary">cutC</name>
    <name evidence="3" type="ORF">HMI01_01640</name>
    <name evidence="4" type="ORF">SAMN05421668_101144</name>
</gene>
<name>A0A1I6P1W5_9BACI</name>
<comment type="similarity">
    <text evidence="1 2">Belongs to the CutC family.</text>
</comment>
<sequence length="208" mass="23147">MLIEFCAENFTFIEEAINRGVDRIELCDHLSCGGTTPSYGVVKKTVQVAHTHNVQVVTMVRPRSGDFCYTEDELAIMIEDIQQLNRLDVDGLVMGALTKNNQIDLDAMKQLMRVAQSDVIFHMAFDLINAEDKKDAIDQCIALGVKRILLHGSQPDCSVLDNKDEINDLIDYANGALEFIVGKGIKKSDLAVLKDAVNTDQFHGTKIY</sequence>
<dbReference type="PANTHER" id="PTHR12598">
    <property type="entry name" value="COPPER HOMEOSTASIS PROTEIN CUTC"/>
    <property type="match status" value="1"/>
</dbReference>
<evidence type="ECO:0000256" key="1">
    <source>
        <dbReference type="ARBA" id="ARBA00007768"/>
    </source>
</evidence>
<proteinExistence type="inferred from homology"/>
<evidence type="ECO:0000313" key="6">
    <source>
        <dbReference type="Proteomes" id="UP000321773"/>
    </source>
</evidence>
<dbReference type="RefSeq" id="WP_062320227.1">
    <property type="nucleotide sequence ID" value="NZ_BJWJ01000001.1"/>
</dbReference>
<keyword evidence="6" id="KW-1185">Reference proteome</keyword>
<dbReference type="Pfam" id="PF03932">
    <property type="entry name" value="CutC"/>
    <property type="match status" value="1"/>
</dbReference>
<reference evidence="4 5" key="1">
    <citation type="submission" date="2016-10" db="EMBL/GenBank/DDBJ databases">
        <authorList>
            <person name="de Groot N.N."/>
        </authorList>
    </citation>
    <scope>NUCLEOTIDE SEQUENCE [LARGE SCALE GENOMIC DNA]</scope>
    <source>
        <strain evidence="4 5">DSM 17074</strain>
    </source>
</reference>
<dbReference type="HAMAP" id="MF_00795">
    <property type="entry name" value="CutC"/>
    <property type="match status" value="1"/>
</dbReference>
<dbReference type="GO" id="GO:0005737">
    <property type="term" value="C:cytoplasm"/>
    <property type="evidence" value="ECO:0007669"/>
    <property type="project" value="UniProtKB-SubCell"/>
</dbReference>